<dbReference type="STRING" id="1128970.SAMN04487935_0084"/>
<dbReference type="RefSeq" id="WP_091391341.1">
    <property type="nucleotide sequence ID" value="NZ_BKAI01000001.1"/>
</dbReference>
<feature type="chain" id="PRO_5011586222" description="Lipoprotein" evidence="1">
    <location>
        <begin position="29"/>
        <end position="177"/>
    </location>
</feature>
<dbReference type="PROSITE" id="PS51257">
    <property type="entry name" value="PROKAR_LIPOPROTEIN"/>
    <property type="match status" value="1"/>
</dbReference>
<dbReference type="InterPro" id="IPR046219">
    <property type="entry name" value="DUF6252"/>
</dbReference>
<evidence type="ECO:0008006" key="4">
    <source>
        <dbReference type="Google" id="ProtNLM"/>
    </source>
</evidence>
<feature type="signal peptide" evidence="1">
    <location>
        <begin position="1"/>
        <end position="28"/>
    </location>
</feature>
<evidence type="ECO:0000256" key="1">
    <source>
        <dbReference type="SAM" id="SignalP"/>
    </source>
</evidence>
<dbReference type="Pfam" id="PF19765">
    <property type="entry name" value="DUF6252"/>
    <property type="match status" value="1"/>
</dbReference>
<proteinExistence type="predicted"/>
<sequence>MKTITNFAKFGILSIALFLASCSGNDDSTPVAETSNVPATGSYITAKVDGNSFSSIIFGVTSATASRIGTGVGTLITVLGANQSADSVTISLLGITAAGTYEISPNTESVMAFTPVSGGLSYSTGECAGTVGSVTITYIDNTKVEGTFSFKGKDTNTCETSAMKTVTEGSFRGVFMQ</sequence>
<accession>A0A1G8REC5</accession>
<dbReference type="OrthoDB" id="1377059at2"/>
<name>A0A1G8REC5_9FLAO</name>
<reference evidence="2 3" key="1">
    <citation type="submission" date="2016-10" db="EMBL/GenBank/DDBJ databases">
        <authorList>
            <person name="de Groot N.N."/>
        </authorList>
    </citation>
    <scope>NUCLEOTIDE SEQUENCE [LARGE SCALE GENOMIC DNA]</scope>
    <source>
        <strain evidence="2 3">CGMCC 1.10076</strain>
    </source>
</reference>
<evidence type="ECO:0000313" key="2">
    <source>
        <dbReference type="EMBL" id="SDJ15336.1"/>
    </source>
</evidence>
<dbReference type="EMBL" id="FNEZ01000001">
    <property type="protein sequence ID" value="SDJ15336.1"/>
    <property type="molecule type" value="Genomic_DNA"/>
</dbReference>
<organism evidence="2 3">
    <name type="scientific">Flavobacterium noncentrifugens</name>
    <dbReference type="NCBI Taxonomy" id="1128970"/>
    <lineage>
        <taxon>Bacteria</taxon>
        <taxon>Pseudomonadati</taxon>
        <taxon>Bacteroidota</taxon>
        <taxon>Flavobacteriia</taxon>
        <taxon>Flavobacteriales</taxon>
        <taxon>Flavobacteriaceae</taxon>
        <taxon>Flavobacterium</taxon>
    </lineage>
</organism>
<evidence type="ECO:0000313" key="3">
    <source>
        <dbReference type="Proteomes" id="UP000199580"/>
    </source>
</evidence>
<gene>
    <name evidence="2" type="ORF">SAMN04487935_0084</name>
</gene>
<protein>
    <recommendedName>
        <fullName evidence="4">Lipoprotein</fullName>
    </recommendedName>
</protein>
<dbReference type="AlphaFoldDB" id="A0A1G8REC5"/>
<keyword evidence="1" id="KW-0732">Signal</keyword>
<keyword evidence="3" id="KW-1185">Reference proteome</keyword>
<dbReference type="Proteomes" id="UP000199580">
    <property type="component" value="Unassembled WGS sequence"/>
</dbReference>